<feature type="region of interest" description="Disordered" evidence="1">
    <location>
        <begin position="446"/>
        <end position="470"/>
    </location>
</feature>
<name>A0A8X6PUI1_NEPPI</name>
<dbReference type="AlphaFoldDB" id="A0A8X6PUI1"/>
<feature type="region of interest" description="Disordered" evidence="1">
    <location>
        <begin position="264"/>
        <end position="296"/>
    </location>
</feature>
<dbReference type="EMBL" id="BMAW01120698">
    <property type="protein sequence ID" value="GFT90375.1"/>
    <property type="molecule type" value="Genomic_DNA"/>
</dbReference>
<protein>
    <submittedName>
        <fullName evidence="2">Uncharacterized protein</fullName>
    </submittedName>
</protein>
<reference evidence="2" key="1">
    <citation type="submission" date="2020-08" db="EMBL/GenBank/DDBJ databases">
        <title>Multicomponent nature underlies the extraordinary mechanical properties of spider dragline silk.</title>
        <authorList>
            <person name="Kono N."/>
            <person name="Nakamura H."/>
            <person name="Mori M."/>
            <person name="Yoshida Y."/>
            <person name="Ohtoshi R."/>
            <person name="Malay A.D."/>
            <person name="Moran D.A.P."/>
            <person name="Tomita M."/>
            <person name="Numata K."/>
            <person name="Arakawa K."/>
        </authorList>
    </citation>
    <scope>NUCLEOTIDE SEQUENCE</scope>
</reference>
<comment type="caution">
    <text evidence="2">The sequence shown here is derived from an EMBL/GenBank/DDBJ whole genome shotgun (WGS) entry which is preliminary data.</text>
</comment>
<organism evidence="2 3">
    <name type="scientific">Nephila pilipes</name>
    <name type="common">Giant wood spider</name>
    <name type="synonym">Nephila maculata</name>
    <dbReference type="NCBI Taxonomy" id="299642"/>
    <lineage>
        <taxon>Eukaryota</taxon>
        <taxon>Metazoa</taxon>
        <taxon>Ecdysozoa</taxon>
        <taxon>Arthropoda</taxon>
        <taxon>Chelicerata</taxon>
        <taxon>Arachnida</taxon>
        <taxon>Araneae</taxon>
        <taxon>Araneomorphae</taxon>
        <taxon>Entelegynae</taxon>
        <taxon>Araneoidea</taxon>
        <taxon>Nephilidae</taxon>
        <taxon>Nephila</taxon>
    </lineage>
</organism>
<sequence length="681" mass="76781">MAINKQFYFQPKSGYIFQYDLFDQGAVKNGTLRKEPFHDVYMIKGPSGEIQRVHYAMDDLGVRANVFSNHAQSRPYFNTSFITFESKGRPSNELFRDFLRNSFQSQEEKQTDFFNLEKQNFHLPGSAQANSSKSSTSSLSLNEAFSEENANSNLKMLPVKSLDFPSEKPVIKPINSKTQILSTPTDSSYFIITSPPSLDDFENVASNARVVSHSSISKLFEITTKDNDPDHSNEITVTESFIDTSSNIDAPVIQMDSQIQPVPIDDEKDDSTFTEAPSSSDIVNERESSPSSTFESFSLDATNTSRLMDHSIKNVVFTSTPTTQASITYLNSSLVVLNNSRDSYEYHGKLLGNVSTAATEPISQVSEEHKENISLISSAVYLRIPISQYEAFSDFQSSAVKTNESFEMQPSLLELVSENANDTADVMKFVKPEIVASETNYSSVETRSSGESRINNSRHTSEISTVSPDPENNIAVTHRLNKFSDFIPRDILMLNYTRLSERTLENLNVTRNDSGNSTNTENEIILTEINNDHENQSSQEITDKEKTFTYEISNDFSAIPNSIDKLMEVESTTDESHIEENKVLDISYEHQYALNKSNGTEDFLLPISKPSDSRIIKNYVSDPANKEELYSHKLRNSFKRNNAFLKLWRGKSGVRIQPFGVNGTYKMIPMYQGSENDFMLE</sequence>
<feature type="compositionally biased region" description="Polar residues" evidence="1">
    <location>
        <begin position="273"/>
        <end position="282"/>
    </location>
</feature>
<proteinExistence type="predicted"/>
<dbReference type="OrthoDB" id="6437938at2759"/>
<evidence type="ECO:0000313" key="3">
    <source>
        <dbReference type="Proteomes" id="UP000887013"/>
    </source>
</evidence>
<gene>
    <name evidence="2" type="primary">NCL1_13145</name>
    <name evidence="2" type="ORF">NPIL_58951</name>
</gene>
<dbReference type="Proteomes" id="UP000887013">
    <property type="component" value="Unassembled WGS sequence"/>
</dbReference>
<evidence type="ECO:0000313" key="2">
    <source>
        <dbReference type="EMBL" id="GFT90375.1"/>
    </source>
</evidence>
<feature type="compositionally biased region" description="Polar residues" evidence="1">
    <location>
        <begin position="446"/>
        <end position="467"/>
    </location>
</feature>
<evidence type="ECO:0000256" key="1">
    <source>
        <dbReference type="SAM" id="MobiDB-lite"/>
    </source>
</evidence>
<keyword evidence="3" id="KW-1185">Reference proteome</keyword>
<accession>A0A8X6PUI1</accession>